<dbReference type="RefSeq" id="WP_263235384.1">
    <property type="nucleotide sequence ID" value="NZ_CP106794.1"/>
</dbReference>
<organism evidence="2 3">
    <name type="scientific">Streptomyces cynarae</name>
    <dbReference type="NCBI Taxonomy" id="2981134"/>
    <lineage>
        <taxon>Bacteria</taxon>
        <taxon>Bacillati</taxon>
        <taxon>Actinomycetota</taxon>
        <taxon>Actinomycetes</taxon>
        <taxon>Kitasatosporales</taxon>
        <taxon>Streptomycetaceae</taxon>
        <taxon>Streptomyces</taxon>
    </lineage>
</organism>
<dbReference type="EMBL" id="CP106794">
    <property type="protein sequence ID" value="UXY25057.1"/>
    <property type="molecule type" value="Genomic_DNA"/>
</dbReference>
<evidence type="ECO:0000313" key="2">
    <source>
        <dbReference type="EMBL" id="UXY25057.1"/>
    </source>
</evidence>
<accession>A0ABY6EED4</accession>
<reference evidence="2" key="1">
    <citation type="submission" date="2022-10" db="EMBL/GenBank/DDBJ databases">
        <authorList>
            <person name="Mo P."/>
        </authorList>
    </citation>
    <scope>NUCLEOTIDE SEQUENCE</scope>
    <source>
        <strain evidence="2">HUAS 13-4</strain>
        <plasmid evidence="2">punmamed2</plasmid>
    </source>
</reference>
<sequence length="40" mass="3827">MGALDVAAIAAATHHHAAWLAGALPAVFSAAGLLGGVLFS</sequence>
<keyword evidence="1" id="KW-0472">Membrane</keyword>
<evidence type="ECO:0000256" key="1">
    <source>
        <dbReference type="SAM" id="Phobius"/>
    </source>
</evidence>
<feature type="transmembrane region" description="Helical" evidence="1">
    <location>
        <begin position="17"/>
        <end position="39"/>
    </location>
</feature>
<keyword evidence="2" id="KW-0614">Plasmid</keyword>
<keyword evidence="1" id="KW-0812">Transmembrane</keyword>
<geneLocation type="plasmid" evidence="2 3">
    <name>punmamed2</name>
</geneLocation>
<evidence type="ECO:0000313" key="3">
    <source>
        <dbReference type="Proteomes" id="UP001061298"/>
    </source>
</evidence>
<keyword evidence="1" id="KW-1133">Transmembrane helix</keyword>
<name>A0ABY6EED4_9ACTN</name>
<proteinExistence type="predicted"/>
<protein>
    <submittedName>
        <fullName evidence="2">Uncharacterized protein</fullName>
    </submittedName>
</protein>
<keyword evidence="3" id="KW-1185">Reference proteome</keyword>
<gene>
    <name evidence="2" type="ORF">N8I84_42325</name>
</gene>
<dbReference type="Proteomes" id="UP001061298">
    <property type="component" value="Plasmid punmamed2"/>
</dbReference>